<dbReference type="STRING" id="573024.SAMN05216208_1319"/>
<dbReference type="Proteomes" id="UP000186019">
    <property type="component" value="Unassembled WGS sequence"/>
</dbReference>
<dbReference type="InterPro" id="IPR008258">
    <property type="entry name" value="Transglycosylase_SLT_dom_1"/>
</dbReference>
<evidence type="ECO:0000313" key="4">
    <source>
        <dbReference type="Proteomes" id="UP000186019"/>
    </source>
</evidence>
<sequence>MQDTSGKEAPADMPGPFCVVGPGDCAGLTEGQICAILRRLGVAAGDFLRSKASCACLGRLLCGLTTREIPLEMPRIMLLRAAIVLSLGFLAACAGTPPKETPTVSTSSSTALYPGETPEIRQLVNKYADHYQVPRKLVHKVIQRESDYRPHARNGPYYGMMQILPATARGMGFAGRDTDLLDAETNLHFAVKYLRGAWMVSDGDIDEAVMWYARGYYYEARNRCLLVETELKTREIAKHCS</sequence>
<dbReference type="SUPFAM" id="SSF53955">
    <property type="entry name" value="Lysozyme-like"/>
    <property type="match status" value="1"/>
</dbReference>
<comment type="similarity">
    <text evidence="1">Belongs to the virb1 family.</text>
</comment>
<dbReference type="Pfam" id="PF01464">
    <property type="entry name" value="SLT"/>
    <property type="match status" value="1"/>
</dbReference>
<evidence type="ECO:0000313" key="3">
    <source>
        <dbReference type="EMBL" id="SIR96257.1"/>
    </source>
</evidence>
<name>A0A1N7F7D6_9RHOB</name>
<dbReference type="EMBL" id="FTNV01000001">
    <property type="protein sequence ID" value="SIR96257.1"/>
    <property type="molecule type" value="Genomic_DNA"/>
</dbReference>
<reference evidence="3 4" key="1">
    <citation type="submission" date="2017-01" db="EMBL/GenBank/DDBJ databases">
        <authorList>
            <person name="Mah S.A."/>
            <person name="Swanson W.J."/>
            <person name="Moy G.W."/>
            <person name="Vacquier V.D."/>
        </authorList>
    </citation>
    <scope>NUCLEOTIDE SEQUENCE [LARGE SCALE GENOMIC DNA]</scope>
    <source>
        <strain evidence="3 4">DSM 29590</strain>
    </source>
</reference>
<dbReference type="AlphaFoldDB" id="A0A1N7F7D6"/>
<dbReference type="Gene3D" id="1.10.530.10">
    <property type="match status" value="1"/>
</dbReference>
<dbReference type="CDD" id="cd00254">
    <property type="entry name" value="LT-like"/>
    <property type="match status" value="1"/>
</dbReference>
<evidence type="ECO:0000259" key="2">
    <source>
        <dbReference type="Pfam" id="PF01464"/>
    </source>
</evidence>
<dbReference type="InterPro" id="IPR023346">
    <property type="entry name" value="Lysozyme-like_dom_sf"/>
</dbReference>
<protein>
    <submittedName>
        <fullName evidence="3">Transglycosylase SLT domain-containing protein</fullName>
    </submittedName>
</protein>
<keyword evidence="4" id="KW-1185">Reference proteome</keyword>
<proteinExistence type="inferred from homology"/>
<gene>
    <name evidence="3" type="ORF">SAMN05421666_0816</name>
</gene>
<evidence type="ECO:0000256" key="1">
    <source>
        <dbReference type="ARBA" id="ARBA00009387"/>
    </source>
</evidence>
<organism evidence="3 4">
    <name type="scientific">Roseovarius nanhaiticus</name>
    <dbReference type="NCBI Taxonomy" id="573024"/>
    <lineage>
        <taxon>Bacteria</taxon>
        <taxon>Pseudomonadati</taxon>
        <taxon>Pseudomonadota</taxon>
        <taxon>Alphaproteobacteria</taxon>
        <taxon>Rhodobacterales</taxon>
        <taxon>Roseobacteraceae</taxon>
        <taxon>Roseovarius</taxon>
    </lineage>
</organism>
<accession>A0A1N7F7D6</accession>
<feature type="domain" description="Transglycosylase SLT" evidence="2">
    <location>
        <begin position="123"/>
        <end position="215"/>
    </location>
</feature>